<dbReference type="InterPro" id="IPR011989">
    <property type="entry name" value="ARM-like"/>
</dbReference>
<feature type="compositionally biased region" description="Acidic residues" evidence="4">
    <location>
        <begin position="677"/>
        <end position="693"/>
    </location>
</feature>
<reference evidence="6 7" key="1">
    <citation type="journal article" date="2023" name="Commun. Biol.">
        <title>Genome analysis of Parmales, the sister group of diatoms, reveals the evolutionary specialization of diatoms from phago-mixotrophs to photoautotrophs.</title>
        <authorList>
            <person name="Ban H."/>
            <person name="Sato S."/>
            <person name="Yoshikawa S."/>
            <person name="Yamada K."/>
            <person name="Nakamura Y."/>
            <person name="Ichinomiya M."/>
            <person name="Sato N."/>
            <person name="Blanc-Mathieu R."/>
            <person name="Endo H."/>
            <person name="Kuwata A."/>
            <person name="Ogata H."/>
        </authorList>
    </citation>
    <scope>NUCLEOTIDE SEQUENCE [LARGE SCALE GENOMIC DNA]</scope>
</reference>
<evidence type="ECO:0000256" key="1">
    <source>
        <dbReference type="ARBA" id="ARBA00009257"/>
    </source>
</evidence>
<dbReference type="Pfam" id="PF14538">
    <property type="entry name" value="Raptor_N"/>
    <property type="match status" value="1"/>
</dbReference>
<feature type="compositionally biased region" description="Pro residues" evidence="4">
    <location>
        <begin position="251"/>
        <end position="281"/>
    </location>
</feature>
<dbReference type="InterPro" id="IPR015943">
    <property type="entry name" value="WD40/YVTN_repeat-like_dom_sf"/>
</dbReference>
<feature type="region of interest" description="Disordered" evidence="4">
    <location>
        <begin position="637"/>
        <end position="694"/>
    </location>
</feature>
<comment type="caution">
    <text evidence="6">The sequence shown here is derived from an EMBL/GenBank/DDBJ whole genome shotgun (WGS) entry which is preliminary data.</text>
</comment>
<organism evidence="6 7">
    <name type="scientific">Tetraparma gracilis</name>
    <dbReference type="NCBI Taxonomy" id="2962635"/>
    <lineage>
        <taxon>Eukaryota</taxon>
        <taxon>Sar</taxon>
        <taxon>Stramenopiles</taxon>
        <taxon>Ochrophyta</taxon>
        <taxon>Bolidophyceae</taxon>
        <taxon>Parmales</taxon>
        <taxon>Triparmaceae</taxon>
        <taxon>Tetraparma</taxon>
    </lineage>
</organism>
<dbReference type="PRINTS" id="PR01547">
    <property type="entry name" value="YEAST176DUF"/>
</dbReference>
<keyword evidence="7" id="KW-1185">Reference proteome</keyword>
<dbReference type="PANTHER" id="PTHR12848">
    <property type="entry name" value="REGULATORY-ASSOCIATED PROTEIN OF MTOR"/>
    <property type="match status" value="1"/>
</dbReference>
<feature type="region of interest" description="Disordered" evidence="4">
    <location>
        <begin position="758"/>
        <end position="795"/>
    </location>
</feature>
<dbReference type="InterPro" id="IPR001680">
    <property type="entry name" value="WD40_rpt"/>
</dbReference>
<feature type="region of interest" description="Disordered" evidence="4">
    <location>
        <begin position="39"/>
        <end position="63"/>
    </location>
</feature>
<dbReference type="Gene3D" id="1.25.10.10">
    <property type="entry name" value="Leucine-rich Repeat Variant"/>
    <property type="match status" value="1"/>
</dbReference>
<dbReference type="SUPFAM" id="SSF50978">
    <property type="entry name" value="WD40 repeat-like"/>
    <property type="match status" value="1"/>
</dbReference>
<accession>A0ABQ6N8J4</accession>
<evidence type="ECO:0000256" key="2">
    <source>
        <dbReference type="ARBA" id="ARBA00022574"/>
    </source>
</evidence>
<gene>
    <name evidence="6" type="ORF">TeGR_g3837</name>
</gene>
<dbReference type="Gene3D" id="2.130.10.10">
    <property type="entry name" value="YVTN repeat-like/Quinoprotein amine dehydrogenase"/>
    <property type="match status" value="1"/>
</dbReference>
<protein>
    <recommendedName>
        <fullName evidence="5">Raptor N-terminal CASPase-like domain-containing protein</fullName>
    </recommendedName>
</protein>
<sequence>YIPLSVYDIKSWISTPSIVVLDCSSAGVLLPFLEQPLEPANPAAPGSDPGNPQAEPSSQPPVDPMDAVKQTIVLCPCAAGENLPQNPAFPADIFTACLTTPIPVALRFYIQQNQLSMKGFHPDCVDRIPGKINDRKTPIGELNWIFTAITDTIAWNTLPSPLFQRLFRQDLLVASLFRNFLLADRVLRAAGCTPSSVPKLPVTAAHPLWLSWDLAVETCLNGLTRAGTLGNVEQPGNGVVLNDMYSQPASMQPPPTPPAPSSPTPPPPTPGPAPPPPPPPSFVTAPFFAEQLTAFEVWLELGSQSPPGEGGERPRPPEQLPVVLQVLLSQAHRVRAIVLLRRFLSLGPWAVNLALSVGIFPYVLKLLQSPAPELRQILVAIWSKILAFDSSCQVDLVKDDAHGHFISHLNWQLTPPPNPANPASLHQLPPNPGAAGDPSAAAQRVMAAFVLAAIVHDYPVGQQECLNKNLHGQCVALLAQTEHTSPAVSERIQPQFRMWLCIVLAELMKGFESAQLAVYHSNNYLRLYARLNDGCSEVRASACYAIAMLLGGLQSPQQQQQQQLQQQHLTEQQQRQQQQRDEQRLPLDIVSARALVAVLDDGSPIVRYEATVGLGSMVGKYLNMFATVANQMMKVGREPNSGASVEPGSPLTPAPLLEDEAGSPERRRTRGSRAESGDGEEDLENDEEEEEDVFGLGLESTINEETAEDFAFVWTALRGIQHTDPHPNVCSAALAIVQTVHERVLYLQCRQAELKQARRDEKRRLREEQQEQMRRSESGQLEEGSTPPGSRHTLSNAPRFASAATLSQATAIPPDPLSRVASAGMVGGGGKGGAAMEQPMFQTYQLPVTGFYEWKREAFGKESDEAQQGRVATLNKLDPLSVEGSLKSYRKRRDSKVHAAASALAKKYAHLIPKPKGGLDSATNDNGDFEGDTGSGRGSGAKDKKSSIKMDQSAVLDNDSDMTSNILFHPYENFLVVCDDFDQIALWNFDSGKKELSFSNCNKNGSRMTSVKWLNDSILAVGCCDGTVRLWDSVINSPPPVADMAPASAFFAAPDMTAGQRGSGLVMEWLDWSQTLICSGNSSMVRCWDMEKEQVVRSFATGSDVCLTCLTNACDKDEGGAYVDAAQGPFGPDVVVCGFGDGALRVFDLRAPSKAVMSYHEHGSWIVNSAFTTFGGRPELLTGCISGDCKFWDLRLPASLRNLDVQRSPMTAFAVHKQVPLIASGAHAQFLKVLDFEGETKNVIRYHEGFLGQRIGAVSCLAYHPYKLLLAAGATDPFISLYSQGE</sequence>
<evidence type="ECO:0000256" key="4">
    <source>
        <dbReference type="SAM" id="MobiDB-lite"/>
    </source>
</evidence>
<feature type="domain" description="Raptor N-terminal CASPase-like" evidence="5">
    <location>
        <begin position="1"/>
        <end position="32"/>
    </location>
</feature>
<evidence type="ECO:0000259" key="5">
    <source>
        <dbReference type="Pfam" id="PF14538"/>
    </source>
</evidence>
<keyword evidence="2" id="KW-0853">WD repeat</keyword>
<evidence type="ECO:0000313" key="6">
    <source>
        <dbReference type="EMBL" id="GMI43738.1"/>
    </source>
</evidence>
<dbReference type="InterPro" id="IPR016024">
    <property type="entry name" value="ARM-type_fold"/>
</dbReference>
<comment type="similarity">
    <text evidence="1">Belongs to the WD repeat RAPTOR family.</text>
</comment>
<dbReference type="EMBL" id="BRYB01002361">
    <property type="protein sequence ID" value="GMI43738.1"/>
    <property type="molecule type" value="Genomic_DNA"/>
</dbReference>
<dbReference type="InterPro" id="IPR029347">
    <property type="entry name" value="Raptor_N"/>
</dbReference>
<name>A0ABQ6N8J4_9STRA</name>
<feature type="non-terminal residue" evidence="6">
    <location>
        <position position="1"/>
    </location>
</feature>
<feature type="region of interest" description="Disordered" evidence="4">
    <location>
        <begin position="226"/>
        <end position="283"/>
    </location>
</feature>
<dbReference type="InterPro" id="IPR004083">
    <property type="entry name" value="Raptor"/>
</dbReference>
<feature type="region of interest" description="Disordered" evidence="4">
    <location>
        <begin position="915"/>
        <end position="949"/>
    </location>
</feature>
<dbReference type="SUPFAM" id="SSF48371">
    <property type="entry name" value="ARM repeat"/>
    <property type="match status" value="1"/>
</dbReference>
<feature type="compositionally biased region" description="Basic and acidic residues" evidence="4">
    <location>
        <begin position="758"/>
        <end position="777"/>
    </location>
</feature>
<dbReference type="SMART" id="SM00320">
    <property type="entry name" value="WD40"/>
    <property type="match status" value="7"/>
</dbReference>
<dbReference type="Pfam" id="PF00400">
    <property type="entry name" value="WD40"/>
    <property type="match status" value="1"/>
</dbReference>
<evidence type="ECO:0000313" key="7">
    <source>
        <dbReference type="Proteomes" id="UP001165060"/>
    </source>
</evidence>
<keyword evidence="3" id="KW-0677">Repeat</keyword>
<dbReference type="PANTHER" id="PTHR12848:SF16">
    <property type="entry name" value="REGULATORY-ASSOCIATED PROTEIN OF MTOR"/>
    <property type="match status" value="1"/>
</dbReference>
<dbReference type="InterPro" id="IPR036322">
    <property type="entry name" value="WD40_repeat_dom_sf"/>
</dbReference>
<evidence type="ECO:0000256" key="3">
    <source>
        <dbReference type="ARBA" id="ARBA00022737"/>
    </source>
</evidence>
<feature type="region of interest" description="Disordered" evidence="4">
    <location>
        <begin position="419"/>
        <end position="438"/>
    </location>
</feature>
<dbReference type="Proteomes" id="UP001165060">
    <property type="component" value="Unassembled WGS sequence"/>
</dbReference>
<proteinExistence type="inferred from homology"/>